<dbReference type="PROSITE" id="PS50088">
    <property type="entry name" value="ANK_REPEAT"/>
    <property type="match status" value="3"/>
</dbReference>
<comment type="caution">
    <text evidence="4">The sequence shown here is derived from an EMBL/GenBank/DDBJ whole genome shotgun (WGS) entry which is preliminary data.</text>
</comment>
<accession>A0A7C8U2X4</accession>
<keyword evidence="1" id="KW-0677">Repeat</keyword>
<feature type="repeat" description="ANK" evidence="3">
    <location>
        <begin position="54"/>
        <end position="86"/>
    </location>
</feature>
<name>A0A7C8U2X4_ORBOL</name>
<dbReference type="Gene3D" id="1.25.40.20">
    <property type="entry name" value="Ankyrin repeat-containing domain"/>
    <property type="match status" value="1"/>
</dbReference>
<evidence type="ECO:0000256" key="1">
    <source>
        <dbReference type="ARBA" id="ARBA00022737"/>
    </source>
</evidence>
<dbReference type="InterPro" id="IPR002110">
    <property type="entry name" value="Ankyrin_rpt"/>
</dbReference>
<evidence type="ECO:0000256" key="3">
    <source>
        <dbReference type="PROSITE-ProRule" id="PRU00023"/>
    </source>
</evidence>
<dbReference type="SMART" id="SM00248">
    <property type="entry name" value="ANK"/>
    <property type="match status" value="3"/>
</dbReference>
<dbReference type="EMBL" id="WIWS01000336">
    <property type="protein sequence ID" value="KAF3193864.1"/>
    <property type="molecule type" value="Genomic_DNA"/>
</dbReference>
<organism evidence="4 5">
    <name type="scientific">Orbilia oligospora</name>
    <name type="common">Nematode-trapping fungus</name>
    <name type="synonym">Arthrobotrys oligospora</name>
    <dbReference type="NCBI Taxonomy" id="2813651"/>
    <lineage>
        <taxon>Eukaryota</taxon>
        <taxon>Fungi</taxon>
        <taxon>Dikarya</taxon>
        <taxon>Ascomycota</taxon>
        <taxon>Pezizomycotina</taxon>
        <taxon>Orbiliomycetes</taxon>
        <taxon>Orbiliales</taxon>
        <taxon>Orbiliaceae</taxon>
        <taxon>Orbilia</taxon>
    </lineage>
</organism>
<dbReference type="Pfam" id="PF12796">
    <property type="entry name" value="Ank_2"/>
    <property type="match status" value="2"/>
</dbReference>
<dbReference type="InterPro" id="IPR036770">
    <property type="entry name" value="Ankyrin_rpt-contain_sf"/>
</dbReference>
<evidence type="ECO:0000313" key="5">
    <source>
        <dbReference type="Proteomes" id="UP000472727"/>
    </source>
</evidence>
<gene>
    <name evidence="4" type="ORF">TWF106_006803</name>
</gene>
<sequence>MGDEKVVELLLKYGAQLDFEDEGNQTPLSRAIDESNVSIVQLLLDRGAKVNYRYTRTPLSRAAETGDEKVVELLLKYGAQLDFEDDDNQTPLSRAVQEGNARIIQLLTSRRTS</sequence>
<proteinExistence type="predicted"/>
<keyword evidence="2 3" id="KW-0040">ANK repeat</keyword>
<reference evidence="4 5" key="1">
    <citation type="submission" date="2019-06" db="EMBL/GenBank/DDBJ databases">
        <authorList>
            <person name="Palmer J.M."/>
        </authorList>
    </citation>
    <scope>NUCLEOTIDE SEQUENCE [LARGE SCALE GENOMIC DNA]</scope>
    <source>
        <strain evidence="4 5">TWF106</strain>
    </source>
</reference>
<protein>
    <submittedName>
        <fullName evidence="4">Uncharacterized protein</fullName>
    </submittedName>
</protein>
<feature type="repeat" description="ANK" evidence="3">
    <location>
        <begin position="1"/>
        <end position="22"/>
    </location>
</feature>
<dbReference type="SUPFAM" id="SSF48403">
    <property type="entry name" value="Ankyrin repeat"/>
    <property type="match status" value="1"/>
</dbReference>
<dbReference type="AlphaFoldDB" id="A0A7C8U2X4"/>
<dbReference type="Proteomes" id="UP000472727">
    <property type="component" value="Unassembled WGS sequence"/>
</dbReference>
<dbReference type="PROSITE" id="PS50297">
    <property type="entry name" value="ANK_REP_REGION"/>
    <property type="match status" value="2"/>
</dbReference>
<evidence type="ECO:0000313" key="4">
    <source>
        <dbReference type="EMBL" id="KAF3193864.1"/>
    </source>
</evidence>
<evidence type="ECO:0000256" key="2">
    <source>
        <dbReference type="ARBA" id="ARBA00023043"/>
    </source>
</evidence>
<feature type="repeat" description="ANK" evidence="3">
    <location>
        <begin position="23"/>
        <end position="55"/>
    </location>
</feature>
<dbReference type="PANTHER" id="PTHR24198:SF165">
    <property type="entry name" value="ANKYRIN REPEAT-CONTAINING PROTEIN-RELATED"/>
    <property type="match status" value="1"/>
</dbReference>
<dbReference type="PANTHER" id="PTHR24198">
    <property type="entry name" value="ANKYRIN REPEAT AND PROTEIN KINASE DOMAIN-CONTAINING PROTEIN"/>
    <property type="match status" value="1"/>
</dbReference>